<accession>A0A9N8HLL8</accession>
<dbReference type="PANTHER" id="PTHR33307:SF6">
    <property type="entry name" value="ALPHA-RHAMNOSIDASE (EUROFUNG)-RELATED"/>
    <property type="match status" value="1"/>
</dbReference>
<evidence type="ECO:0000259" key="8">
    <source>
        <dbReference type="Pfam" id="PF17390"/>
    </source>
</evidence>
<sequence>MVQVGVYSLSALALLGIGGSTACQLTPTRFRTNNLQNPLAIAGGTPVFSWALAFAESGGSEPPRNELGVDHHQTAYRLTCYNRNRDNESVLWDSGKLPSRETLQIEYNGQPLQSLQRVRWHVQVWDENDQECPSTEEDPWFETGLLGEDSWGKSEWIARYGPLPPSTGLCEMMAENDENQVPRFRASLSDIPKSIVQARAYISGLGYYHLHINGEKVGDSLLDPGWTTYSKRVLYSAYDVTSLLQLDGSNHYEQEHVVGVELGNGWWNPIPLLFFGQGINLRKSIVMHQRISSSRPMFRLRIVGFQADGTTVQLLDSKSGQSSPWLASGSPTTFNNIYLGEKYNALFEDLYRGWTTTNYTVVSSGEEVSTQQSTAKWQAVVKANVSGLGRLEAMELPPIRKQKWLPSTLVSTNLLQSGETVGIIDTGVNHAGSCQISVKEQGPEAFGTTIKLRYGELLTHDGSLNVYTSAAGGIKKQRNPKVPCQPDVAYQGDTLTLGAQAVQWTPSWSWHGFRYIEVTTPSSVRLEDVSIRCFTMRTDVDLVANFSSSDPWLSDLRQVVKNTYESNMMSLQSDCPHRERLGYGGDALGCGEVGLSIYDFSAFYRKRVLDYNDAQAQTPSGALDGFTETSPYVGIHDNGLGHQTGPIGWQAFQPEALLWLYKYYGDTRTLKESYNHTLAYIKLLDTSDQKLIEDGLGDWLAVDETDVAFTGRGFQFMSYLAFANITEILGMSPSVAKKYRQKAAELVHNINSRFLDGTGAYKVSKGQPLNRTTTQTGQSMALFHGFLSDDNSLRSKALHQLMTSARKASHLKGACRYRGQSKKPPGCQSAHGGPGPHITGGLFGVKWILMALADGGENDLAYDMVTTRSYPGIRWMTNNPFSNATTVWETFHFSEDSHNHPMFSSTEVWLLQTVAGIQPHPSARGMDHVLIKPNPPSQLHHASASFESPRGVTRVSWKRQLSHSGKPLGLNVTIPPNCKATVYIPAERSMSIKHNGIVLSNVSWVPHVLREDRGSFVVEIGSGRHIFQAMEGNQRAVELQ</sequence>
<keyword evidence="3" id="KW-0378">Hydrolase</keyword>
<evidence type="ECO:0000256" key="2">
    <source>
        <dbReference type="ARBA" id="ARBA00012652"/>
    </source>
</evidence>
<evidence type="ECO:0000313" key="9">
    <source>
        <dbReference type="EMBL" id="CAB9517107.1"/>
    </source>
</evidence>
<evidence type="ECO:0000256" key="1">
    <source>
        <dbReference type="ARBA" id="ARBA00001445"/>
    </source>
</evidence>
<dbReference type="InterPro" id="IPR016007">
    <property type="entry name" value="Alpha_rhamnosid"/>
</dbReference>
<dbReference type="AlphaFoldDB" id="A0A9N8HLL8"/>
<comment type="caution">
    <text evidence="9">The sequence shown here is derived from an EMBL/GenBank/DDBJ whole genome shotgun (WGS) entry which is preliminary data.</text>
</comment>
<dbReference type="Gene3D" id="2.60.40.10">
    <property type="entry name" value="Immunoglobulins"/>
    <property type="match status" value="1"/>
</dbReference>
<reference evidence="9" key="1">
    <citation type="submission" date="2020-06" db="EMBL/GenBank/DDBJ databases">
        <authorList>
            <consortium name="Plant Systems Biology data submission"/>
        </authorList>
    </citation>
    <scope>NUCLEOTIDE SEQUENCE</scope>
    <source>
        <strain evidence="9">D6</strain>
    </source>
</reference>
<dbReference type="InterPro" id="IPR008902">
    <property type="entry name" value="Rhamnosid_concanavalin"/>
</dbReference>
<dbReference type="InterPro" id="IPR012341">
    <property type="entry name" value="6hp_glycosidase-like_sf"/>
</dbReference>
<dbReference type="PANTHER" id="PTHR33307">
    <property type="entry name" value="ALPHA-RHAMNOSIDASE (EUROFUNG)"/>
    <property type="match status" value="1"/>
</dbReference>
<dbReference type="GO" id="GO:0005975">
    <property type="term" value="P:carbohydrate metabolic process"/>
    <property type="evidence" value="ECO:0007669"/>
    <property type="project" value="InterPro"/>
</dbReference>
<comment type="catalytic activity">
    <reaction evidence="1">
        <text>Hydrolysis of terminal non-reducing alpha-L-rhamnose residues in alpha-L-rhamnosides.</text>
        <dbReference type="EC" id="3.2.1.40"/>
    </reaction>
</comment>
<feature type="domain" description="Alpha-L-rhamnosidase six-hairpin glycosidase" evidence="7">
    <location>
        <begin position="543"/>
        <end position="806"/>
    </location>
</feature>
<dbReference type="Pfam" id="PF17390">
    <property type="entry name" value="Bac_rhamnosid_C"/>
    <property type="match status" value="1"/>
</dbReference>
<dbReference type="Gene3D" id="2.60.420.10">
    <property type="entry name" value="Maltose phosphorylase, domain 3"/>
    <property type="match status" value="1"/>
</dbReference>
<dbReference type="Proteomes" id="UP001153069">
    <property type="component" value="Unassembled WGS sequence"/>
</dbReference>
<dbReference type="InterPro" id="IPR008928">
    <property type="entry name" value="6-hairpin_glycosidase_sf"/>
</dbReference>
<dbReference type="Pfam" id="PF25788">
    <property type="entry name" value="Ig_Rha78A_N"/>
    <property type="match status" value="1"/>
</dbReference>
<evidence type="ECO:0000256" key="3">
    <source>
        <dbReference type="ARBA" id="ARBA00022801"/>
    </source>
</evidence>
<dbReference type="InterPro" id="IPR013737">
    <property type="entry name" value="Bac_rhamnosid_N"/>
</dbReference>
<feature type="domain" description="Bacterial alpha-L-rhamnosidase N-terminal" evidence="6">
    <location>
        <begin position="193"/>
        <end position="361"/>
    </location>
</feature>
<dbReference type="Pfam" id="PF05592">
    <property type="entry name" value="Bac_rhamnosid"/>
    <property type="match status" value="1"/>
</dbReference>
<feature type="signal peptide" evidence="4">
    <location>
        <begin position="1"/>
        <end position="22"/>
    </location>
</feature>
<keyword evidence="4" id="KW-0732">Signal</keyword>
<dbReference type="Pfam" id="PF08531">
    <property type="entry name" value="Bac_rhamnosid_N"/>
    <property type="match status" value="1"/>
</dbReference>
<evidence type="ECO:0000259" key="5">
    <source>
        <dbReference type="Pfam" id="PF05592"/>
    </source>
</evidence>
<feature type="chain" id="PRO_5040266383" description="alpha-L-rhamnosidase" evidence="4">
    <location>
        <begin position="23"/>
        <end position="1040"/>
    </location>
</feature>
<dbReference type="InterPro" id="IPR035398">
    <property type="entry name" value="Bac_rhamnosid_C"/>
</dbReference>
<dbReference type="Pfam" id="PF17389">
    <property type="entry name" value="Bac_rhamnosid6H"/>
    <property type="match status" value="2"/>
</dbReference>
<dbReference type="GO" id="GO:0030596">
    <property type="term" value="F:alpha-L-rhamnosidase activity"/>
    <property type="evidence" value="ECO:0007669"/>
    <property type="project" value="UniProtKB-EC"/>
</dbReference>
<dbReference type="InterPro" id="IPR035396">
    <property type="entry name" value="Bac_rhamnosid6H"/>
</dbReference>
<dbReference type="InterPro" id="IPR013783">
    <property type="entry name" value="Ig-like_fold"/>
</dbReference>
<feature type="domain" description="Alpha-L-rhamnosidase six-hairpin glycosidase" evidence="7">
    <location>
        <begin position="836"/>
        <end position="914"/>
    </location>
</feature>
<dbReference type="SUPFAM" id="SSF48208">
    <property type="entry name" value="Six-hairpin glycosidases"/>
    <property type="match status" value="1"/>
</dbReference>
<evidence type="ECO:0000313" key="10">
    <source>
        <dbReference type="Proteomes" id="UP001153069"/>
    </source>
</evidence>
<feature type="domain" description="Alpha-L-rhamnosidase C-terminal" evidence="8">
    <location>
        <begin position="916"/>
        <end position="994"/>
    </location>
</feature>
<organism evidence="9 10">
    <name type="scientific">Seminavis robusta</name>
    <dbReference type="NCBI Taxonomy" id="568900"/>
    <lineage>
        <taxon>Eukaryota</taxon>
        <taxon>Sar</taxon>
        <taxon>Stramenopiles</taxon>
        <taxon>Ochrophyta</taxon>
        <taxon>Bacillariophyta</taxon>
        <taxon>Bacillariophyceae</taxon>
        <taxon>Bacillariophycidae</taxon>
        <taxon>Naviculales</taxon>
        <taxon>Naviculaceae</taxon>
        <taxon>Seminavis</taxon>
    </lineage>
</organism>
<keyword evidence="10" id="KW-1185">Reference proteome</keyword>
<evidence type="ECO:0000259" key="7">
    <source>
        <dbReference type="Pfam" id="PF17389"/>
    </source>
</evidence>
<dbReference type="Gene3D" id="2.60.120.260">
    <property type="entry name" value="Galactose-binding domain-like"/>
    <property type="match status" value="2"/>
</dbReference>
<evidence type="ECO:0000256" key="4">
    <source>
        <dbReference type="SAM" id="SignalP"/>
    </source>
</evidence>
<gene>
    <name evidence="9" type="ORF">SEMRO_831_G208380.1</name>
</gene>
<dbReference type="EMBL" id="CAICTM010000830">
    <property type="protein sequence ID" value="CAB9517107.1"/>
    <property type="molecule type" value="Genomic_DNA"/>
</dbReference>
<dbReference type="Gene3D" id="1.50.10.10">
    <property type="match status" value="1"/>
</dbReference>
<name>A0A9N8HLL8_9STRA</name>
<dbReference type="OrthoDB" id="186643at2759"/>
<evidence type="ECO:0000259" key="6">
    <source>
        <dbReference type="Pfam" id="PF08531"/>
    </source>
</evidence>
<feature type="domain" description="Alpha-L-rhamnosidase concanavalin-like" evidence="5">
    <location>
        <begin position="418"/>
        <end position="523"/>
    </location>
</feature>
<proteinExistence type="predicted"/>
<protein>
    <recommendedName>
        <fullName evidence="2">alpha-L-rhamnosidase</fullName>
        <ecNumber evidence="2">3.2.1.40</ecNumber>
    </recommendedName>
</protein>
<dbReference type="EC" id="3.2.1.40" evidence="2"/>